<keyword evidence="5" id="KW-1185">Reference proteome</keyword>
<organism evidence="4 5">
    <name type="scientific">Paenibacillus methanolicus</name>
    <dbReference type="NCBI Taxonomy" id="582686"/>
    <lineage>
        <taxon>Bacteria</taxon>
        <taxon>Bacillati</taxon>
        <taxon>Bacillota</taxon>
        <taxon>Bacilli</taxon>
        <taxon>Bacillales</taxon>
        <taxon>Paenibacillaceae</taxon>
        <taxon>Paenibacillus</taxon>
    </lineage>
</organism>
<dbReference type="AlphaFoldDB" id="A0A5S5CB18"/>
<dbReference type="InterPro" id="IPR014036">
    <property type="entry name" value="DeoR-like_C"/>
</dbReference>
<gene>
    <name evidence="4" type="ORF">BCM02_104219</name>
</gene>
<name>A0A5S5CB18_9BACL</name>
<dbReference type="InterPro" id="IPR050313">
    <property type="entry name" value="Carb_Metab_HTH_regulators"/>
</dbReference>
<evidence type="ECO:0000313" key="5">
    <source>
        <dbReference type="Proteomes" id="UP000323257"/>
    </source>
</evidence>
<comment type="caution">
    <text evidence="4">The sequence shown here is derived from an EMBL/GenBank/DDBJ whole genome shotgun (WGS) entry which is preliminary data.</text>
</comment>
<accession>A0A5S5CB18</accession>
<dbReference type="Gene3D" id="3.40.50.1360">
    <property type="match status" value="1"/>
</dbReference>
<dbReference type="GO" id="GO:0003700">
    <property type="term" value="F:DNA-binding transcription factor activity"/>
    <property type="evidence" value="ECO:0007669"/>
    <property type="project" value="InterPro"/>
</dbReference>
<evidence type="ECO:0000256" key="1">
    <source>
        <dbReference type="ARBA" id="ARBA00023015"/>
    </source>
</evidence>
<dbReference type="SUPFAM" id="SSF46785">
    <property type="entry name" value="Winged helix' DNA-binding domain"/>
    <property type="match status" value="1"/>
</dbReference>
<keyword evidence="2" id="KW-0804">Transcription</keyword>
<dbReference type="EMBL" id="VNHS01000004">
    <property type="protein sequence ID" value="TYP75540.1"/>
    <property type="molecule type" value="Genomic_DNA"/>
</dbReference>
<dbReference type="RefSeq" id="WP_148929469.1">
    <property type="nucleotide sequence ID" value="NZ_VNHS01000004.1"/>
</dbReference>
<dbReference type="InterPro" id="IPR036390">
    <property type="entry name" value="WH_DNA-bd_sf"/>
</dbReference>
<dbReference type="InterPro" id="IPR036388">
    <property type="entry name" value="WH-like_DNA-bd_sf"/>
</dbReference>
<evidence type="ECO:0000313" key="4">
    <source>
        <dbReference type="EMBL" id="TYP75540.1"/>
    </source>
</evidence>
<evidence type="ECO:0000256" key="2">
    <source>
        <dbReference type="ARBA" id="ARBA00023163"/>
    </source>
</evidence>
<sequence>MSLAGEERKQIILNMLQLQGKVRTPELVATLEVSSETVRRYLEELESESKLKRVYGGAVKINVEREEPAYVQREVLQAEEKRRIGHAAASLIQDRETIVLDDGTTTLKMIDTLVMRKGLTVLVTSVHTLNLLIGYRNRGVFDGDVVLIGGRVNTKHYRTSGSLAIHFMSHFHVDKAFLVADGLQIDGGVTAYEDERAMLSRTFMKHAKQSIVLADHTKIGTNHYCRIAGLEEVDIVVSDVAPPKEWHARLEEKDIHWMVAPPLISQ</sequence>
<dbReference type="PANTHER" id="PTHR30363">
    <property type="entry name" value="HTH-TYPE TRANSCRIPTIONAL REGULATOR SRLR-RELATED"/>
    <property type="match status" value="1"/>
</dbReference>
<dbReference type="InterPro" id="IPR037171">
    <property type="entry name" value="NagB/RpiA_transferase-like"/>
</dbReference>
<dbReference type="SMART" id="SM00420">
    <property type="entry name" value="HTH_DEOR"/>
    <property type="match status" value="1"/>
</dbReference>
<dbReference type="PRINTS" id="PR00037">
    <property type="entry name" value="HTHLACR"/>
</dbReference>
<feature type="domain" description="HTH deoR-type" evidence="3">
    <location>
        <begin position="5"/>
        <end position="60"/>
    </location>
</feature>
<dbReference type="SMART" id="SM01134">
    <property type="entry name" value="DeoRC"/>
    <property type="match status" value="1"/>
</dbReference>
<dbReference type="InterPro" id="IPR001034">
    <property type="entry name" value="DeoR_HTH"/>
</dbReference>
<protein>
    <submittedName>
        <fullName evidence="4">DeoR/GlpR family transcriptional regulator of sugar metabolism</fullName>
    </submittedName>
</protein>
<dbReference type="OrthoDB" id="9797223at2"/>
<dbReference type="PROSITE" id="PS51000">
    <property type="entry name" value="HTH_DEOR_2"/>
    <property type="match status" value="1"/>
</dbReference>
<dbReference type="PANTHER" id="PTHR30363:SF44">
    <property type="entry name" value="AGA OPERON TRANSCRIPTIONAL REPRESSOR-RELATED"/>
    <property type="match status" value="1"/>
</dbReference>
<proteinExistence type="predicted"/>
<dbReference type="Proteomes" id="UP000323257">
    <property type="component" value="Unassembled WGS sequence"/>
</dbReference>
<keyword evidence="1" id="KW-0805">Transcription regulation</keyword>
<dbReference type="SUPFAM" id="SSF100950">
    <property type="entry name" value="NagB/RpiA/CoA transferase-like"/>
    <property type="match status" value="1"/>
</dbReference>
<dbReference type="Pfam" id="PF08220">
    <property type="entry name" value="HTH_DeoR"/>
    <property type="match status" value="1"/>
</dbReference>
<reference evidence="4 5" key="1">
    <citation type="submission" date="2019-07" db="EMBL/GenBank/DDBJ databases">
        <title>Genomic Encyclopedia of Type Strains, Phase III (KMG-III): the genomes of soil and plant-associated and newly described type strains.</title>
        <authorList>
            <person name="Whitman W."/>
        </authorList>
    </citation>
    <scope>NUCLEOTIDE SEQUENCE [LARGE SCALE GENOMIC DNA]</scope>
    <source>
        <strain evidence="4 5">BL24</strain>
    </source>
</reference>
<dbReference type="Pfam" id="PF00455">
    <property type="entry name" value="DeoRC"/>
    <property type="match status" value="1"/>
</dbReference>
<evidence type="ECO:0000259" key="3">
    <source>
        <dbReference type="PROSITE" id="PS51000"/>
    </source>
</evidence>
<dbReference type="Gene3D" id="1.10.10.10">
    <property type="entry name" value="Winged helix-like DNA-binding domain superfamily/Winged helix DNA-binding domain"/>
    <property type="match status" value="1"/>
</dbReference>